<dbReference type="GO" id="GO:0015293">
    <property type="term" value="F:symporter activity"/>
    <property type="evidence" value="ECO:0007669"/>
    <property type="project" value="TreeGrafter"/>
</dbReference>
<protein>
    <recommendedName>
        <fullName evidence="12">Ig-like domain-containing protein</fullName>
    </recommendedName>
</protein>
<dbReference type="SUPFAM" id="SSF48726">
    <property type="entry name" value="Immunoglobulin"/>
    <property type="match status" value="4"/>
</dbReference>
<evidence type="ECO:0000256" key="6">
    <source>
        <dbReference type="ARBA" id="ARBA00022989"/>
    </source>
</evidence>
<proteinExistence type="inferred from homology"/>
<comment type="subcellular location">
    <subcellularLocation>
        <location evidence="1">Cell membrane</location>
        <topology evidence="1">Multi-pass membrane protein</topology>
    </subcellularLocation>
</comment>
<dbReference type="SMART" id="SM00408">
    <property type="entry name" value="IGc2"/>
    <property type="match status" value="3"/>
</dbReference>
<dbReference type="InterPro" id="IPR036179">
    <property type="entry name" value="Ig-like_dom_sf"/>
</dbReference>
<dbReference type="InterPro" id="IPR038377">
    <property type="entry name" value="Na/Glc_symporter_sf"/>
</dbReference>
<sequence>MKILPTSMSLLASIMSAAFLLGTPVEIYAYGSVYLYYAIAYIIGTYLTVNLFLPKYLQIKCTSIYEYLEKRFSLSVRTSVTSIFVVIYIIYMGVILYGPSLALSQITGLNLWMIVGFAGVICTFYTSITRTYGGMKAVIWTDVTQTVTMFLGVMLSIVFGFMDAGGIEKVFKTAIQGDRLNFINFDINPFTRYTFWNIICGGGLYFTAAIACLQTQAQRFLCVRDLRSAKRVAWINCFQFIFMLFLTACVGLLLYSKYQSCDPLQAKIISKADQLYPLFVTETLGKIPGLTGIFISCILSASLSSISSGINSIVTVIVEDIYKRIKTSSTISDQQQTIISKILSVSLGALTVCLACLMSYMGNHVLVIVFQIAGSFAAPILGVYLVGFFLRRVNSRSVLIAFFLCLIFQMWILIGSTLTIKQRVRSDGRLSLSIQESTPVDEYHEESFTIRNETNYSTVSTDVETLTWYNRSATETIDESGENTTHVNVQVVVTPNTLRVQIGKTYELTCIVHGDLADTHVYWIQEQPERRYMFALADDRIVSESQVILTIRVTLVHRGNIGEYKCIAEHEAGSTNTATVTMEEIAGYQQPVTWCSAGTKILQIIAPDTIDDDDVLIQCIGAKNKRIDWYLNNRLLVEEEPFQFDENILRIHPASKLCSGEYRCAVFDPTYREARRTLTFTREPSDCVSQAFNPPSPLFINEGMRQLIWSPSGYDFVHWTRDGDDERLPSNVYQIDHNLRIRKARPNDSGIYHCELRTADGVHINVSYEIQVQPTQTRHSFYGERLKITIPEPSINLQEGEDKTILYTIDSDEPVEIFWNRYTDQGYEPMPLTFTVEPDRLILHHATTDVTGIYHVIVRDSHLEVQQTLRINVIPRHQKEQRKWIEMSVRPSEIVIGPGEKVTVKCGVKGIEQYRVTWSVYSRSTQFPRFVSQQGNNIKIAPTDTTPDEPIYLQCQVDKPDAFRLCYAYVTVYVTDGERKKRNIPY</sequence>
<dbReference type="Proteomes" id="UP000663852">
    <property type="component" value="Unassembled WGS sequence"/>
</dbReference>
<feature type="transmembrane region" description="Helical" evidence="11">
    <location>
        <begin position="398"/>
        <end position="420"/>
    </location>
</feature>
<keyword evidence="8" id="KW-0406">Ion transport</keyword>
<dbReference type="CDD" id="cd00096">
    <property type="entry name" value="Ig"/>
    <property type="match status" value="1"/>
</dbReference>
<dbReference type="InterPro" id="IPR007110">
    <property type="entry name" value="Ig-like_dom"/>
</dbReference>
<dbReference type="InterPro" id="IPR013783">
    <property type="entry name" value="Ig-like_fold"/>
</dbReference>
<organism evidence="13 14">
    <name type="scientific">Adineta ricciae</name>
    <name type="common">Rotifer</name>
    <dbReference type="NCBI Taxonomy" id="249248"/>
    <lineage>
        <taxon>Eukaryota</taxon>
        <taxon>Metazoa</taxon>
        <taxon>Spiralia</taxon>
        <taxon>Gnathifera</taxon>
        <taxon>Rotifera</taxon>
        <taxon>Eurotatoria</taxon>
        <taxon>Bdelloidea</taxon>
        <taxon>Adinetida</taxon>
        <taxon>Adinetidae</taxon>
        <taxon>Adineta</taxon>
    </lineage>
</organism>
<feature type="transmembrane region" description="Helical" evidence="11">
    <location>
        <begin position="293"/>
        <end position="318"/>
    </location>
</feature>
<dbReference type="Gene3D" id="2.60.40.10">
    <property type="entry name" value="Immunoglobulins"/>
    <property type="match status" value="2"/>
</dbReference>
<feature type="domain" description="Ig-like" evidence="12">
    <location>
        <begin position="875"/>
        <end position="971"/>
    </location>
</feature>
<evidence type="ECO:0000259" key="12">
    <source>
        <dbReference type="PROSITE" id="PS50835"/>
    </source>
</evidence>
<comment type="similarity">
    <text evidence="2">Belongs to the sodium:solute symporter (SSF) (TC 2.A.21) family.</text>
</comment>
<dbReference type="PROSITE" id="PS50283">
    <property type="entry name" value="NA_SOLUT_SYMP_3"/>
    <property type="match status" value="1"/>
</dbReference>
<dbReference type="Gene3D" id="1.20.1730.10">
    <property type="entry name" value="Sodium/glucose cotransporter"/>
    <property type="match status" value="1"/>
</dbReference>
<evidence type="ECO:0000313" key="14">
    <source>
        <dbReference type="Proteomes" id="UP000663852"/>
    </source>
</evidence>
<feature type="transmembrane region" description="Helical" evidence="11">
    <location>
        <begin position="193"/>
        <end position="213"/>
    </location>
</feature>
<feature type="transmembrane region" description="Helical" evidence="11">
    <location>
        <begin position="34"/>
        <end position="53"/>
    </location>
</feature>
<keyword evidence="4" id="KW-1003">Cell membrane</keyword>
<feature type="transmembrane region" description="Helical" evidence="11">
    <location>
        <begin position="233"/>
        <end position="255"/>
    </location>
</feature>
<evidence type="ECO:0000313" key="13">
    <source>
        <dbReference type="EMBL" id="CAF1408188.1"/>
    </source>
</evidence>
<dbReference type="Pfam" id="PF07679">
    <property type="entry name" value="I-set"/>
    <property type="match status" value="1"/>
</dbReference>
<dbReference type="Pfam" id="PF00474">
    <property type="entry name" value="SSF"/>
    <property type="match status" value="1"/>
</dbReference>
<evidence type="ECO:0000256" key="5">
    <source>
        <dbReference type="ARBA" id="ARBA00022692"/>
    </source>
</evidence>
<keyword evidence="3" id="KW-0813">Transport</keyword>
<keyword evidence="7" id="KW-0915">Sodium</keyword>
<keyword evidence="10" id="KW-0739">Sodium transport</keyword>
<reference evidence="13" key="1">
    <citation type="submission" date="2021-02" db="EMBL/GenBank/DDBJ databases">
        <authorList>
            <person name="Nowell W R."/>
        </authorList>
    </citation>
    <scope>NUCLEOTIDE SEQUENCE</scope>
</reference>
<dbReference type="OrthoDB" id="6132759at2759"/>
<keyword evidence="5 11" id="KW-0812">Transmembrane</keyword>
<dbReference type="PANTHER" id="PTHR42985:SF40">
    <property type="entry name" value="LD47995P-RELATED"/>
    <property type="match status" value="1"/>
</dbReference>
<dbReference type="AlphaFoldDB" id="A0A815LEF0"/>
<evidence type="ECO:0000256" key="2">
    <source>
        <dbReference type="ARBA" id="ARBA00006434"/>
    </source>
</evidence>
<feature type="transmembrane region" description="Helical" evidence="11">
    <location>
        <begin position="74"/>
        <end position="97"/>
    </location>
</feature>
<comment type="caution">
    <text evidence="13">The sequence shown here is derived from an EMBL/GenBank/DDBJ whole genome shotgun (WGS) entry which is preliminary data.</text>
</comment>
<keyword evidence="9 11" id="KW-0472">Membrane</keyword>
<dbReference type="InterPro" id="IPR051163">
    <property type="entry name" value="Sodium:Solute_Symporter_SSF"/>
</dbReference>
<evidence type="ECO:0000256" key="10">
    <source>
        <dbReference type="ARBA" id="ARBA00023201"/>
    </source>
</evidence>
<feature type="transmembrane region" description="Helical" evidence="11">
    <location>
        <begin position="109"/>
        <end position="128"/>
    </location>
</feature>
<dbReference type="InterPro" id="IPR013098">
    <property type="entry name" value="Ig_I-set"/>
</dbReference>
<dbReference type="InterPro" id="IPR003599">
    <property type="entry name" value="Ig_sub"/>
</dbReference>
<keyword evidence="6 11" id="KW-1133">Transmembrane helix</keyword>
<evidence type="ECO:0000256" key="9">
    <source>
        <dbReference type="ARBA" id="ARBA00023136"/>
    </source>
</evidence>
<evidence type="ECO:0000256" key="8">
    <source>
        <dbReference type="ARBA" id="ARBA00023065"/>
    </source>
</evidence>
<dbReference type="GO" id="GO:0005886">
    <property type="term" value="C:plasma membrane"/>
    <property type="evidence" value="ECO:0007669"/>
    <property type="project" value="UniProtKB-SubCell"/>
</dbReference>
<evidence type="ECO:0000256" key="7">
    <source>
        <dbReference type="ARBA" id="ARBA00023053"/>
    </source>
</evidence>
<feature type="domain" description="Ig-like" evidence="12">
    <location>
        <begin position="489"/>
        <end position="581"/>
    </location>
</feature>
<dbReference type="PROSITE" id="PS50835">
    <property type="entry name" value="IG_LIKE"/>
    <property type="match status" value="3"/>
</dbReference>
<feature type="domain" description="Ig-like" evidence="12">
    <location>
        <begin position="717"/>
        <end position="767"/>
    </location>
</feature>
<feature type="transmembrane region" description="Helical" evidence="11">
    <location>
        <begin position="366"/>
        <end position="386"/>
    </location>
</feature>
<accession>A0A815LEF0</accession>
<evidence type="ECO:0000256" key="1">
    <source>
        <dbReference type="ARBA" id="ARBA00004651"/>
    </source>
</evidence>
<feature type="transmembrane region" description="Helical" evidence="11">
    <location>
        <begin position="140"/>
        <end position="162"/>
    </location>
</feature>
<evidence type="ECO:0000256" key="11">
    <source>
        <dbReference type="SAM" id="Phobius"/>
    </source>
</evidence>
<dbReference type="EMBL" id="CAJNOJ010000341">
    <property type="protein sequence ID" value="CAF1408188.1"/>
    <property type="molecule type" value="Genomic_DNA"/>
</dbReference>
<name>A0A815LEF0_ADIRI</name>
<dbReference type="NCBIfam" id="TIGR00813">
    <property type="entry name" value="sss"/>
    <property type="match status" value="1"/>
</dbReference>
<feature type="transmembrane region" description="Helical" evidence="11">
    <location>
        <begin position="338"/>
        <end position="360"/>
    </location>
</feature>
<evidence type="ECO:0000256" key="4">
    <source>
        <dbReference type="ARBA" id="ARBA00022475"/>
    </source>
</evidence>
<dbReference type="GO" id="GO:0006814">
    <property type="term" value="P:sodium ion transport"/>
    <property type="evidence" value="ECO:0007669"/>
    <property type="project" value="UniProtKB-KW"/>
</dbReference>
<dbReference type="InterPro" id="IPR003598">
    <property type="entry name" value="Ig_sub2"/>
</dbReference>
<gene>
    <name evidence="13" type="ORF">EDS130_LOCUS36517</name>
</gene>
<dbReference type="PANTHER" id="PTHR42985">
    <property type="entry name" value="SODIUM-COUPLED MONOCARBOXYLATE TRANSPORTER"/>
    <property type="match status" value="1"/>
</dbReference>
<dbReference type="InterPro" id="IPR001734">
    <property type="entry name" value="Na/solute_symporter"/>
</dbReference>
<evidence type="ECO:0000256" key="3">
    <source>
        <dbReference type="ARBA" id="ARBA00022448"/>
    </source>
</evidence>
<dbReference type="SMART" id="SM00409">
    <property type="entry name" value="IG"/>
    <property type="match status" value="5"/>
</dbReference>